<keyword evidence="3" id="KW-1185">Reference proteome</keyword>
<dbReference type="RefSeq" id="XP_046058744.1">
    <property type="nucleotide sequence ID" value="XM_046207771.1"/>
</dbReference>
<gene>
    <name evidence="2" type="ORF">OGAPHI_006481</name>
</gene>
<reference evidence="2" key="1">
    <citation type="journal article" date="2021" name="Open Biol.">
        <title>Shared evolutionary footprints suggest mitochondrial oxidative damage underlies multiple complex I losses in fungi.</title>
        <authorList>
            <person name="Schikora-Tamarit M.A."/>
            <person name="Marcet-Houben M."/>
            <person name="Nosek J."/>
            <person name="Gabaldon T."/>
        </authorList>
    </citation>
    <scope>NUCLEOTIDE SEQUENCE</scope>
    <source>
        <strain evidence="2">CBS6075</strain>
    </source>
</reference>
<proteinExistence type="predicted"/>
<reference evidence="2" key="2">
    <citation type="submission" date="2021-01" db="EMBL/GenBank/DDBJ databases">
        <authorList>
            <person name="Schikora-Tamarit M.A."/>
        </authorList>
    </citation>
    <scope>NUCLEOTIDE SEQUENCE</scope>
    <source>
        <strain evidence="2">CBS6075</strain>
    </source>
</reference>
<dbReference type="Proteomes" id="UP000769157">
    <property type="component" value="Unassembled WGS sequence"/>
</dbReference>
<dbReference type="AlphaFoldDB" id="A0A9P8NYM0"/>
<sequence length="245" mass="24595">MISIRVRNDLESKSCQDDKTAKKTEVGRGSVPCAVLEGGDGAGSGTVVGRRGAGANWAGGEGLGGESGGCAGNSHCRTGRAAGRAFALGDSHGLTAGSCGAVGVEHQLPRALGPVVRVVGVLTSVEAVGGAVGLQSTVVGKRKGDRVADHTNTNVRGDHTEGSRVLAKLIAAQCFVGSIVAEVEGGVAVCEEDVAESGTLVESREGFSVNICVGRLGPQRNLVGHGNGSSGSESERRGEFHGLVN</sequence>
<evidence type="ECO:0000256" key="1">
    <source>
        <dbReference type="SAM" id="MobiDB-lite"/>
    </source>
</evidence>
<comment type="caution">
    <text evidence="2">The sequence shown here is derived from an EMBL/GenBank/DDBJ whole genome shotgun (WGS) entry which is preliminary data.</text>
</comment>
<feature type="region of interest" description="Disordered" evidence="1">
    <location>
        <begin position="222"/>
        <end position="245"/>
    </location>
</feature>
<accession>A0A9P8NYM0</accession>
<feature type="compositionally biased region" description="Basic and acidic residues" evidence="1">
    <location>
        <begin position="233"/>
        <end position="245"/>
    </location>
</feature>
<dbReference type="EMBL" id="JAEUBE010000439">
    <property type="protein sequence ID" value="KAH3661631.1"/>
    <property type="molecule type" value="Genomic_DNA"/>
</dbReference>
<organism evidence="2 3">
    <name type="scientific">Ogataea philodendri</name>
    <dbReference type="NCBI Taxonomy" id="1378263"/>
    <lineage>
        <taxon>Eukaryota</taxon>
        <taxon>Fungi</taxon>
        <taxon>Dikarya</taxon>
        <taxon>Ascomycota</taxon>
        <taxon>Saccharomycotina</taxon>
        <taxon>Pichiomycetes</taxon>
        <taxon>Pichiales</taxon>
        <taxon>Pichiaceae</taxon>
        <taxon>Ogataea</taxon>
    </lineage>
</organism>
<name>A0A9P8NYM0_9ASCO</name>
<evidence type="ECO:0000313" key="3">
    <source>
        <dbReference type="Proteomes" id="UP000769157"/>
    </source>
</evidence>
<protein>
    <submittedName>
        <fullName evidence="2">Uncharacterized protein</fullName>
    </submittedName>
</protein>
<dbReference type="GeneID" id="70238445"/>
<evidence type="ECO:0000313" key="2">
    <source>
        <dbReference type="EMBL" id="KAH3661631.1"/>
    </source>
</evidence>